<feature type="domain" description="SnoaL-like" evidence="1">
    <location>
        <begin position="19"/>
        <end position="128"/>
    </location>
</feature>
<name>A0ABP6UIN7_9MICO</name>
<keyword evidence="3" id="KW-1185">Reference proteome</keyword>
<dbReference type="EMBL" id="BAABBA010000023">
    <property type="protein sequence ID" value="GAA3509163.1"/>
    <property type="molecule type" value="Genomic_DNA"/>
</dbReference>
<protein>
    <recommendedName>
        <fullName evidence="1">SnoaL-like domain-containing protein</fullName>
    </recommendedName>
</protein>
<evidence type="ECO:0000313" key="2">
    <source>
        <dbReference type="EMBL" id="GAA3509163.1"/>
    </source>
</evidence>
<reference evidence="3" key="1">
    <citation type="journal article" date="2019" name="Int. J. Syst. Evol. Microbiol.">
        <title>The Global Catalogue of Microorganisms (GCM) 10K type strain sequencing project: providing services to taxonomists for standard genome sequencing and annotation.</title>
        <authorList>
            <consortium name="The Broad Institute Genomics Platform"/>
            <consortium name="The Broad Institute Genome Sequencing Center for Infectious Disease"/>
            <person name="Wu L."/>
            <person name="Ma J."/>
        </authorList>
    </citation>
    <scope>NUCLEOTIDE SEQUENCE [LARGE SCALE GENOMIC DNA]</scope>
    <source>
        <strain evidence="3">JCM 17459</strain>
    </source>
</reference>
<gene>
    <name evidence="2" type="ORF">GCM10022262_35360</name>
</gene>
<dbReference type="CDD" id="cd00531">
    <property type="entry name" value="NTF2_like"/>
    <property type="match status" value="1"/>
</dbReference>
<proteinExistence type="predicted"/>
<accession>A0ABP6UIN7</accession>
<dbReference type="SUPFAM" id="SSF54427">
    <property type="entry name" value="NTF2-like"/>
    <property type="match status" value="1"/>
</dbReference>
<organism evidence="2 3">
    <name type="scientific">Georgenia daeguensis</name>
    <dbReference type="NCBI Taxonomy" id="908355"/>
    <lineage>
        <taxon>Bacteria</taxon>
        <taxon>Bacillati</taxon>
        <taxon>Actinomycetota</taxon>
        <taxon>Actinomycetes</taxon>
        <taxon>Micrococcales</taxon>
        <taxon>Bogoriellaceae</taxon>
        <taxon>Georgenia</taxon>
    </lineage>
</organism>
<dbReference type="Gene3D" id="3.10.450.50">
    <property type="match status" value="1"/>
</dbReference>
<dbReference type="InterPro" id="IPR037401">
    <property type="entry name" value="SnoaL-like"/>
</dbReference>
<evidence type="ECO:0000259" key="1">
    <source>
        <dbReference type="Pfam" id="PF13577"/>
    </source>
</evidence>
<comment type="caution">
    <text evidence="2">The sequence shown here is derived from an EMBL/GenBank/DDBJ whole genome shotgun (WGS) entry which is preliminary data.</text>
</comment>
<dbReference type="InterPro" id="IPR032710">
    <property type="entry name" value="NTF2-like_dom_sf"/>
</dbReference>
<evidence type="ECO:0000313" key="3">
    <source>
        <dbReference type="Proteomes" id="UP001499841"/>
    </source>
</evidence>
<dbReference type="Pfam" id="PF13577">
    <property type="entry name" value="SnoaL_4"/>
    <property type="match status" value="1"/>
</dbReference>
<dbReference type="Proteomes" id="UP001499841">
    <property type="component" value="Unassembled WGS sequence"/>
</dbReference>
<sequence>MTSASNTQNVGKPAVHVITRDDVVDVVGRYADCLDRRDFAAFQELFTEDLVAEYAGGDPVTGRDGIVGFVQRVALADLTQHFLVPNVVECDGATASVSFHGVAVAVTGERAVVRGLTYTAQLVARPDGAQIRGIQQQALWSTELDVKQNPGALFAGGAPR</sequence>